<dbReference type="RefSeq" id="WP_112139971.1">
    <property type="nucleotide sequence ID" value="NZ_CP016181.1"/>
</dbReference>
<dbReference type="Proteomes" id="UP001471651">
    <property type="component" value="Unassembled WGS sequence"/>
</dbReference>
<dbReference type="OrthoDB" id="6900059at2"/>
<keyword evidence="5 7" id="KW-1133">Transmembrane helix</keyword>
<name>A0A2Z4PVJ7_9GAMM</name>
<feature type="transmembrane region" description="Helical" evidence="7">
    <location>
        <begin position="19"/>
        <end position="40"/>
    </location>
</feature>
<evidence type="ECO:0000256" key="4">
    <source>
        <dbReference type="ARBA" id="ARBA00022692"/>
    </source>
</evidence>
<comment type="subcellular location">
    <subcellularLocation>
        <location evidence="7">Cell inner membrane</location>
        <topology evidence="7">Multi-pass membrane protein</topology>
    </subcellularLocation>
    <subcellularLocation>
        <location evidence="1">Cell membrane</location>
        <topology evidence="1">Multi-pass membrane protein</topology>
    </subcellularLocation>
</comment>
<evidence type="ECO:0000256" key="5">
    <source>
        <dbReference type="ARBA" id="ARBA00022989"/>
    </source>
</evidence>
<keyword evidence="7" id="KW-0997">Cell inner membrane</keyword>
<evidence type="ECO:0000256" key="7">
    <source>
        <dbReference type="RuleBase" id="RU369079"/>
    </source>
</evidence>
<evidence type="ECO:0000259" key="8">
    <source>
        <dbReference type="Pfam" id="PF04290"/>
    </source>
</evidence>
<accession>A0A2Z4PVJ7</accession>
<gene>
    <name evidence="9" type="ORF">A8139_16890</name>
    <name evidence="10" type="ORF">ABKW32_02700</name>
</gene>
<keyword evidence="2 7" id="KW-0813">Transport</keyword>
<organism evidence="9 11">
    <name type="scientific">Marinomonas primoryensis</name>
    <dbReference type="NCBI Taxonomy" id="178399"/>
    <lineage>
        <taxon>Bacteria</taxon>
        <taxon>Pseudomonadati</taxon>
        <taxon>Pseudomonadota</taxon>
        <taxon>Gammaproteobacteria</taxon>
        <taxon>Oceanospirillales</taxon>
        <taxon>Oceanospirillaceae</taxon>
        <taxon>Marinomonas</taxon>
    </lineage>
</organism>
<feature type="domain" description="Tripartite ATP-independent periplasmic transporters DctQ component" evidence="8">
    <location>
        <begin position="31"/>
        <end position="160"/>
    </location>
</feature>
<dbReference type="EMBL" id="CP016181">
    <property type="protein sequence ID" value="AWY01447.1"/>
    <property type="molecule type" value="Genomic_DNA"/>
</dbReference>
<dbReference type="InterPro" id="IPR055348">
    <property type="entry name" value="DctQ"/>
</dbReference>
<comment type="similarity">
    <text evidence="7">Belongs to the TRAP transporter small permease family.</text>
</comment>
<sequence length="167" mass="18208">MTVFSADIQRSFLGRLSNIFALTGGFVMLGIAAVTVASIIGRTTVGQSIEGDYEITEMGLAMAVFLFLPVCYVRNGHVIVDLFTAHCKKSTLRTLDITADIVFTVTAFVFAYQMSLSGLEAKDYLEQSMLLELPTWWTFIVGVTSMTLCGLCGLYKLFAVFLGGANE</sequence>
<evidence type="ECO:0000256" key="6">
    <source>
        <dbReference type="ARBA" id="ARBA00023136"/>
    </source>
</evidence>
<dbReference type="AlphaFoldDB" id="A0A2Z4PVJ7"/>
<evidence type="ECO:0000256" key="2">
    <source>
        <dbReference type="ARBA" id="ARBA00022448"/>
    </source>
</evidence>
<dbReference type="Proteomes" id="UP000249898">
    <property type="component" value="Chromosome"/>
</dbReference>
<feature type="transmembrane region" description="Helical" evidence="7">
    <location>
        <begin position="97"/>
        <end position="116"/>
    </location>
</feature>
<evidence type="ECO:0000313" key="12">
    <source>
        <dbReference type="Proteomes" id="UP001471651"/>
    </source>
</evidence>
<keyword evidence="12" id="KW-1185">Reference proteome</keyword>
<reference evidence="10 12" key="2">
    <citation type="submission" date="2024-05" db="EMBL/GenBank/DDBJ databases">
        <authorList>
            <person name="Busch G.E."/>
            <person name="Sharma I."/>
        </authorList>
    </citation>
    <scope>NUCLEOTIDE SEQUENCE [LARGE SCALE GENOMIC DNA]</scope>
    <source>
        <strain evidence="10 12">23GB23</strain>
    </source>
</reference>
<dbReference type="GO" id="GO:0005886">
    <property type="term" value="C:plasma membrane"/>
    <property type="evidence" value="ECO:0007669"/>
    <property type="project" value="UniProtKB-SubCell"/>
</dbReference>
<comment type="function">
    <text evidence="7">Part of the tripartite ATP-independent periplasmic (TRAP) transport system.</text>
</comment>
<evidence type="ECO:0000313" key="11">
    <source>
        <dbReference type="Proteomes" id="UP000249898"/>
    </source>
</evidence>
<feature type="transmembrane region" description="Helical" evidence="7">
    <location>
        <begin position="136"/>
        <end position="162"/>
    </location>
</feature>
<dbReference type="GO" id="GO:0022857">
    <property type="term" value="F:transmembrane transporter activity"/>
    <property type="evidence" value="ECO:0007669"/>
    <property type="project" value="UniProtKB-UniRule"/>
</dbReference>
<evidence type="ECO:0000313" key="10">
    <source>
        <dbReference type="EMBL" id="MEP7728341.1"/>
    </source>
</evidence>
<evidence type="ECO:0000313" key="9">
    <source>
        <dbReference type="EMBL" id="AWY01447.1"/>
    </source>
</evidence>
<proteinExistence type="inferred from homology"/>
<evidence type="ECO:0000256" key="3">
    <source>
        <dbReference type="ARBA" id="ARBA00022475"/>
    </source>
</evidence>
<evidence type="ECO:0000256" key="1">
    <source>
        <dbReference type="ARBA" id="ARBA00004651"/>
    </source>
</evidence>
<comment type="subunit">
    <text evidence="7">The complex comprises the extracytoplasmic solute receptor protein and the two transmembrane proteins.</text>
</comment>
<dbReference type="Pfam" id="PF04290">
    <property type="entry name" value="DctQ"/>
    <property type="match status" value="1"/>
</dbReference>
<keyword evidence="6 7" id="KW-0472">Membrane</keyword>
<feature type="transmembrane region" description="Helical" evidence="7">
    <location>
        <begin position="60"/>
        <end position="85"/>
    </location>
</feature>
<protein>
    <recommendedName>
        <fullName evidence="7">TRAP transporter small permease protein</fullName>
    </recommendedName>
</protein>
<keyword evidence="3" id="KW-1003">Cell membrane</keyword>
<reference evidence="9 11" key="1">
    <citation type="submission" date="2016-06" db="EMBL/GenBank/DDBJ databases">
        <title>The sequenced genome of the ice-adhering bacterium Marinomonas primoryensis, from Antarctica.</title>
        <authorList>
            <person name="Graham L."/>
            <person name="Vance T.D.R."/>
            <person name="Davies P.L."/>
        </authorList>
    </citation>
    <scope>NUCLEOTIDE SEQUENCE [LARGE SCALE GENOMIC DNA]</scope>
    <source>
        <strain evidence="9 11">AceL</strain>
    </source>
</reference>
<keyword evidence="4 7" id="KW-0812">Transmembrane</keyword>
<dbReference type="EMBL" id="JBDYKN010000002">
    <property type="protein sequence ID" value="MEP7728341.1"/>
    <property type="molecule type" value="Genomic_DNA"/>
</dbReference>